<organism evidence="1 2">
    <name type="scientific">Helianthus annuus</name>
    <name type="common">Common sunflower</name>
    <dbReference type="NCBI Taxonomy" id="4232"/>
    <lineage>
        <taxon>Eukaryota</taxon>
        <taxon>Viridiplantae</taxon>
        <taxon>Streptophyta</taxon>
        <taxon>Embryophyta</taxon>
        <taxon>Tracheophyta</taxon>
        <taxon>Spermatophyta</taxon>
        <taxon>Magnoliopsida</taxon>
        <taxon>eudicotyledons</taxon>
        <taxon>Gunneridae</taxon>
        <taxon>Pentapetalae</taxon>
        <taxon>asterids</taxon>
        <taxon>campanulids</taxon>
        <taxon>Asterales</taxon>
        <taxon>Asteraceae</taxon>
        <taxon>Asteroideae</taxon>
        <taxon>Heliantheae alliance</taxon>
        <taxon>Heliantheae</taxon>
        <taxon>Helianthus</taxon>
    </lineage>
</organism>
<dbReference type="EMBL" id="MNCJ02000325">
    <property type="protein sequence ID" value="KAF5787879.1"/>
    <property type="molecule type" value="Genomic_DNA"/>
</dbReference>
<evidence type="ECO:0000313" key="1">
    <source>
        <dbReference type="EMBL" id="KAF5787879.1"/>
    </source>
</evidence>
<comment type="caution">
    <text evidence="1">The sequence shown here is derived from an EMBL/GenBank/DDBJ whole genome shotgun (WGS) entry which is preliminary data.</text>
</comment>
<gene>
    <name evidence="1" type="ORF">HanXRQr2_Chr10g0457821</name>
</gene>
<reference evidence="1" key="1">
    <citation type="journal article" date="2017" name="Nature">
        <title>The sunflower genome provides insights into oil metabolism, flowering and Asterid evolution.</title>
        <authorList>
            <person name="Badouin H."/>
            <person name="Gouzy J."/>
            <person name="Grassa C.J."/>
            <person name="Murat F."/>
            <person name="Staton S.E."/>
            <person name="Cottret L."/>
            <person name="Lelandais-Briere C."/>
            <person name="Owens G.L."/>
            <person name="Carrere S."/>
            <person name="Mayjonade B."/>
            <person name="Legrand L."/>
            <person name="Gill N."/>
            <person name="Kane N.C."/>
            <person name="Bowers J.E."/>
            <person name="Hubner S."/>
            <person name="Bellec A."/>
            <person name="Berard A."/>
            <person name="Berges H."/>
            <person name="Blanchet N."/>
            <person name="Boniface M.C."/>
            <person name="Brunel D."/>
            <person name="Catrice O."/>
            <person name="Chaidir N."/>
            <person name="Claudel C."/>
            <person name="Donnadieu C."/>
            <person name="Faraut T."/>
            <person name="Fievet G."/>
            <person name="Helmstetter N."/>
            <person name="King M."/>
            <person name="Knapp S.J."/>
            <person name="Lai Z."/>
            <person name="Le Paslier M.C."/>
            <person name="Lippi Y."/>
            <person name="Lorenzon L."/>
            <person name="Mandel J.R."/>
            <person name="Marage G."/>
            <person name="Marchand G."/>
            <person name="Marquand E."/>
            <person name="Bret-Mestries E."/>
            <person name="Morien E."/>
            <person name="Nambeesan S."/>
            <person name="Nguyen T."/>
            <person name="Pegot-Espagnet P."/>
            <person name="Pouilly N."/>
            <person name="Raftis F."/>
            <person name="Sallet E."/>
            <person name="Schiex T."/>
            <person name="Thomas J."/>
            <person name="Vandecasteele C."/>
            <person name="Vares D."/>
            <person name="Vear F."/>
            <person name="Vautrin S."/>
            <person name="Crespi M."/>
            <person name="Mangin B."/>
            <person name="Burke J.M."/>
            <person name="Salse J."/>
            <person name="Munos S."/>
            <person name="Vincourt P."/>
            <person name="Rieseberg L.H."/>
            <person name="Langlade N.B."/>
        </authorList>
    </citation>
    <scope>NUCLEOTIDE SEQUENCE</scope>
    <source>
        <tissue evidence="1">Leaves</tissue>
    </source>
</reference>
<keyword evidence="2" id="KW-1185">Reference proteome</keyword>
<sequence length="173" mass="19583">MSTYLQGIKDKIMATYKYTSLSDFLCFLVPSHPQKNRIQGLSVSCLYRSLGEYEVPFLFAKISNRAKGLTWVYNPVVYCKSKVDEDVVWLSYWPIGNILDVGDEVNVVIYVEKGRMMVCECGANLVYILFIPDGEVQEEENCENSTRKGEEVIGGDLSEFKGVILQSTTNHRG</sequence>
<name>A0A9K3N5K7_HELAN</name>
<proteinExistence type="predicted"/>
<reference evidence="1" key="2">
    <citation type="submission" date="2020-06" db="EMBL/GenBank/DDBJ databases">
        <title>Helianthus annuus Genome sequencing and assembly Release 2.</title>
        <authorList>
            <person name="Gouzy J."/>
            <person name="Langlade N."/>
            <person name="Munos S."/>
        </authorList>
    </citation>
    <scope>NUCLEOTIDE SEQUENCE</scope>
    <source>
        <tissue evidence="1">Leaves</tissue>
    </source>
</reference>
<dbReference type="Gramene" id="mRNA:HanXRQr2_Chr10g0457821">
    <property type="protein sequence ID" value="CDS:HanXRQr2_Chr10g0457821.1"/>
    <property type="gene ID" value="HanXRQr2_Chr10g0457821"/>
</dbReference>
<dbReference type="Proteomes" id="UP000215914">
    <property type="component" value="Unassembled WGS sequence"/>
</dbReference>
<dbReference type="AlphaFoldDB" id="A0A9K3N5K7"/>
<accession>A0A9K3N5K7</accession>
<protein>
    <submittedName>
        <fullName evidence="1">Uncharacterized protein</fullName>
    </submittedName>
</protein>
<evidence type="ECO:0000313" key="2">
    <source>
        <dbReference type="Proteomes" id="UP000215914"/>
    </source>
</evidence>